<gene>
    <name evidence="4" type="primary">zraR_12</name>
    <name evidence="4" type="ORF">Fuma_04333</name>
</gene>
<name>A0A1P8WKV9_9PLAN</name>
<dbReference type="PANTHER" id="PTHR44591">
    <property type="entry name" value="STRESS RESPONSE REGULATOR PROTEIN 1"/>
    <property type="match status" value="1"/>
</dbReference>
<keyword evidence="5" id="KW-1185">Reference proteome</keyword>
<evidence type="ECO:0000256" key="2">
    <source>
        <dbReference type="PROSITE-ProRule" id="PRU00169"/>
    </source>
</evidence>
<dbReference type="CDD" id="cd00156">
    <property type="entry name" value="REC"/>
    <property type="match status" value="1"/>
</dbReference>
<accession>A0A1P8WKV9</accession>
<dbReference type="CDD" id="cd16936">
    <property type="entry name" value="HATPase_RsbW-like"/>
    <property type="match status" value="1"/>
</dbReference>
<evidence type="ECO:0000256" key="1">
    <source>
        <dbReference type="ARBA" id="ARBA00022553"/>
    </source>
</evidence>
<evidence type="ECO:0000313" key="4">
    <source>
        <dbReference type="EMBL" id="APZ94694.1"/>
    </source>
</evidence>
<dbReference type="InterPro" id="IPR003594">
    <property type="entry name" value="HATPase_dom"/>
</dbReference>
<keyword evidence="1 2" id="KW-0597">Phosphoprotein</keyword>
<dbReference type="KEGG" id="fmr:Fuma_04333"/>
<feature type="domain" description="Response regulatory" evidence="3">
    <location>
        <begin position="3"/>
        <end position="118"/>
    </location>
</feature>
<dbReference type="PROSITE" id="PS50110">
    <property type="entry name" value="RESPONSE_REGULATORY"/>
    <property type="match status" value="1"/>
</dbReference>
<dbReference type="Proteomes" id="UP000187735">
    <property type="component" value="Chromosome"/>
</dbReference>
<dbReference type="InterPro" id="IPR001789">
    <property type="entry name" value="Sig_transdc_resp-reg_receiver"/>
</dbReference>
<dbReference type="STRING" id="1891926.Fuma_04333"/>
<dbReference type="Pfam" id="PF13581">
    <property type="entry name" value="HATPase_c_2"/>
    <property type="match status" value="1"/>
</dbReference>
<dbReference type="InterPro" id="IPR050595">
    <property type="entry name" value="Bact_response_regulator"/>
</dbReference>
<dbReference type="InterPro" id="IPR036890">
    <property type="entry name" value="HATPase_C_sf"/>
</dbReference>
<dbReference type="RefSeq" id="WP_077025968.1">
    <property type="nucleotide sequence ID" value="NZ_CP017641.1"/>
</dbReference>
<feature type="modified residue" description="4-aspartylphosphate" evidence="2">
    <location>
        <position position="53"/>
    </location>
</feature>
<dbReference type="SMART" id="SM00448">
    <property type="entry name" value="REC"/>
    <property type="match status" value="1"/>
</dbReference>
<evidence type="ECO:0000313" key="5">
    <source>
        <dbReference type="Proteomes" id="UP000187735"/>
    </source>
</evidence>
<dbReference type="InterPro" id="IPR011006">
    <property type="entry name" value="CheY-like_superfamily"/>
</dbReference>
<dbReference type="Gene3D" id="3.40.50.2300">
    <property type="match status" value="1"/>
</dbReference>
<dbReference type="PANTHER" id="PTHR44591:SF3">
    <property type="entry name" value="RESPONSE REGULATORY DOMAIN-CONTAINING PROTEIN"/>
    <property type="match status" value="1"/>
</dbReference>
<dbReference type="GO" id="GO:0000160">
    <property type="term" value="P:phosphorelay signal transduction system"/>
    <property type="evidence" value="ECO:0007669"/>
    <property type="project" value="InterPro"/>
</dbReference>
<sequence>MDSILVVDDSATDRTRISGLLLKHDGYAVTHAVDGADALLQLAEQPVDLVLTDLQMPGMDGLQLVREMKKHHPQIPVILTTGVGSEEIAVQAMKDGAASYINKSSAATWLHENVERVLAARVEALSNAEVLRKIVADEYTLSLENDRVLMATTARFLRQAVQAVQLCPEADVPRIGVALEEALLNACLHGNLELDSKLREGDGDLFESLARERSAKSPWKERRVKVTASISPQQMKVQIEDEGQGFDPGNLPDPTDPENLLKPHGRGVMMMRLFLDDVRYNERGNQVTLIKNGISE</sequence>
<dbReference type="SUPFAM" id="SSF52172">
    <property type="entry name" value="CheY-like"/>
    <property type="match status" value="1"/>
</dbReference>
<proteinExistence type="predicted"/>
<dbReference type="AlphaFoldDB" id="A0A1P8WKV9"/>
<dbReference type="Pfam" id="PF00072">
    <property type="entry name" value="Response_reg"/>
    <property type="match status" value="1"/>
</dbReference>
<dbReference type="Gene3D" id="3.30.565.10">
    <property type="entry name" value="Histidine kinase-like ATPase, C-terminal domain"/>
    <property type="match status" value="1"/>
</dbReference>
<evidence type="ECO:0000259" key="3">
    <source>
        <dbReference type="PROSITE" id="PS50110"/>
    </source>
</evidence>
<protein>
    <submittedName>
        <fullName evidence="4">Transcriptional regulatory protein ZraR</fullName>
    </submittedName>
</protein>
<organism evidence="4 5">
    <name type="scientific">Fuerstiella marisgermanici</name>
    <dbReference type="NCBI Taxonomy" id="1891926"/>
    <lineage>
        <taxon>Bacteria</taxon>
        <taxon>Pseudomonadati</taxon>
        <taxon>Planctomycetota</taxon>
        <taxon>Planctomycetia</taxon>
        <taxon>Planctomycetales</taxon>
        <taxon>Planctomycetaceae</taxon>
        <taxon>Fuerstiella</taxon>
    </lineage>
</organism>
<dbReference type="SUPFAM" id="SSF55874">
    <property type="entry name" value="ATPase domain of HSP90 chaperone/DNA topoisomerase II/histidine kinase"/>
    <property type="match status" value="1"/>
</dbReference>
<dbReference type="EMBL" id="CP017641">
    <property type="protein sequence ID" value="APZ94694.1"/>
    <property type="molecule type" value="Genomic_DNA"/>
</dbReference>
<reference evidence="4 5" key="1">
    <citation type="journal article" date="2016" name="Front. Microbiol.">
        <title>Fuerstia marisgermanicae gen. nov., sp. nov., an Unusual Member of the Phylum Planctomycetes from the German Wadden Sea.</title>
        <authorList>
            <person name="Kohn T."/>
            <person name="Heuer A."/>
            <person name="Jogler M."/>
            <person name="Vollmers J."/>
            <person name="Boedeker C."/>
            <person name="Bunk B."/>
            <person name="Rast P."/>
            <person name="Borchert D."/>
            <person name="Glockner I."/>
            <person name="Freese H.M."/>
            <person name="Klenk H.P."/>
            <person name="Overmann J."/>
            <person name="Kaster A.K."/>
            <person name="Rohde M."/>
            <person name="Wiegand S."/>
            <person name="Jogler C."/>
        </authorList>
    </citation>
    <scope>NUCLEOTIDE SEQUENCE [LARGE SCALE GENOMIC DNA]</scope>
    <source>
        <strain evidence="4 5">NH11</strain>
    </source>
</reference>
<dbReference type="OrthoDB" id="9770645at2"/>